<protein>
    <submittedName>
        <fullName evidence="1">Uncharacterized protein</fullName>
    </submittedName>
</protein>
<organism evidence="1 2">
    <name type="scientific">Trichoderma lentiforme</name>
    <dbReference type="NCBI Taxonomy" id="1567552"/>
    <lineage>
        <taxon>Eukaryota</taxon>
        <taxon>Fungi</taxon>
        <taxon>Dikarya</taxon>
        <taxon>Ascomycota</taxon>
        <taxon>Pezizomycotina</taxon>
        <taxon>Sordariomycetes</taxon>
        <taxon>Hypocreomycetidae</taxon>
        <taxon>Hypocreales</taxon>
        <taxon>Hypocreaceae</taxon>
        <taxon>Trichoderma</taxon>
    </lineage>
</organism>
<dbReference type="EMBL" id="QLNT01000004">
    <property type="protein sequence ID" value="KAF3074907.1"/>
    <property type="molecule type" value="Genomic_DNA"/>
</dbReference>
<accession>A0A9P4XN55</accession>
<gene>
    <name evidence="1" type="ORF">CFAM422_002667</name>
</gene>
<evidence type="ECO:0000313" key="1">
    <source>
        <dbReference type="EMBL" id="KAF3074907.1"/>
    </source>
</evidence>
<comment type="caution">
    <text evidence="1">The sequence shown here is derived from an EMBL/GenBank/DDBJ whole genome shotgun (WGS) entry which is preliminary data.</text>
</comment>
<keyword evidence="2" id="KW-1185">Reference proteome</keyword>
<dbReference type="AlphaFoldDB" id="A0A9P4XN55"/>
<reference evidence="1 2" key="1">
    <citation type="submission" date="2018-06" db="EMBL/GenBank/DDBJ databases">
        <title>Genome analysis of cellulolytic fungus Trichoderma lentiforme CFAM-422.</title>
        <authorList>
            <person name="Steindorff A.S."/>
            <person name="Formighieri E.F."/>
            <person name="Midorikawa G.E.O."/>
            <person name="Tamietti M.S."/>
            <person name="Ramos E.Z."/>
            <person name="Silva A.S."/>
            <person name="Bon E.P.S."/>
            <person name="Mendes T.D."/>
            <person name="Damaso M.C.T."/>
            <person name="Favaro L.C.L."/>
        </authorList>
    </citation>
    <scope>NUCLEOTIDE SEQUENCE [LARGE SCALE GENOMIC DNA]</scope>
    <source>
        <strain evidence="1 2">CFAM-422</strain>
    </source>
</reference>
<proteinExistence type="predicted"/>
<sequence>MEVSRQIRTSEEDETRGISLRHVVETRRAQQDGLGLLPAAYNHKLVRKRNTRDKTHAVSTHPRAWVRILGQVRLTKVSRRLRPLLTLPILAPSASDKERKKKFDSYDAAAVANIFLPGWRSKVLAPDHGCRTKEIKISERTVSGAPANLRALNDPKYGRWVGRWRAHFRGIGLLVGPEAEKSSAMGEGERIRRSLKKPLQNSAPLLKQAAKIGQLQTRPFSGLQLHTDFIFSGDCGNPGLGNCSLHEFLEILESARPNLPPAGPIPAASSSRWGPGRLAAAFVVVSAPLEKGRALESPLGALRKGNTDCAEQYSYTVMLSQ</sequence>
<dbReference type="Proteomes" id="UP000801864">
    <property type="component" value="Unassembled WGS sequence"/>
</dbReference>
<name>A0A9P4XN55_9HYPO</name>
<evidence type="ECO:0000313" key="2">
    <source>
        <dbReference type="Proteomes" id="UP000801864"/>
    </source>
</evidence>